<dbReference type="AlphaFoldDB" id="A0A977L2S8"/>
<dbReference type="KEGG" id="wna:KA717_13755"/>
<evidence type="ECO:0000313" key="1">
    <source>
        <dbReference type="EMBL" id="UXE63576.1"/>
    </source>
</evidence>
<dbReference type="EMBL" id="CP073041">
    <property type="protein sequence ID" value="UXE63576.1"/>
    <property type="molecule type" value="Genomic_DNA"/>
</dbReference>
<accession>A0A977L2S8</accession>
<organism evidence="1">
    <name type="scientific">Woronichinia naegeliana WA131</name>
    <dbReference type="NCBI Taxonomy" id="2824559"/>
    <lineage>
        <taxon>Bacteria</taxon>
        <taxon>Bacillati</taxon>
        <taxon>Cyanobacteriota</taxon>
        <taxon>Cyanophyceae</taxon>
        <taxon>Synechococcales</taxon>
        <taxon>Coelosphaeriaceae</taxon>
        <taxon>Woronichinia</taxon>
    </lineage>
</organism>
<proteinExistence type="predicted"/>
<protein>
    <submittedName>
        <fullName evidence="1">Uncharacterized protein</fullName>
    </submittedName>
</protein>
<gene>
    <name evidence="1" type="ORF">KA717_13755</name>
</gene>
<dbReference type="Proteomes" id="UP001065613">
    <property type="component" value="Chromosome"/>
</dbReference>
<sequence>MTLLMALPALADLGQVWTDFQSYSGDLQNYLRNNFNKTFNPLSTPVQINFVNAQGDIVVPNPISLNENVYNALTLYSRSDRFENNSAVFSSMTGDEIDRLMTLGSVTANLGVKGQLRVKDKLKNTENSLKVITNFAKQFDDLFIQLQQSVVGLGNATAIPPALMAQLTANQANLQLQSIKIQTEQAKMAAETLAQGLQNNQSLQYQNLNLANISQQMAIANRSQRVETAAEAARLLRATSQMDLLGRSQ</sequence>
<reference evidence="1" key="1">
    <citation type="submission" date="2021-04" db="EMBL/GenBank/DDBJ databases">
        <title>Genome sequence of Woronichinia naegeliana from Washington state freshwater lake bloom.</title>
        <authorList>
            <person name="Dreher T.W."/>
        </authorList>
    </citation>
    <scope>NUCLEOTIDE SEQUENCE</scope>
    <source>
        <strain evidence="1">WA131</strain>
    </source>
</reference>
<name>A0A977L2S8_9CYAN</name>